<sequence>MPTSSELKKKSRRRHRGNSDFRLSWFLILFMLLSMISGVIAGTGQINLTQVGMTRLTLAVACEMSSWLGLPLVAWIFLKHFEDSDMPWRYGAILFLLAAVCEAPYDYVSTGKWIDWTSQNPLWVLPVCAVVIAAWQWLGTREEFTRWIWRIIVIIGALTWAYIFRLGLREQILYQGIVILGFVVIFLCFTNKENTLTYIAGAWGALSLLTPGIGVLFLHRRNDTEGYPSPAWRWMLLIAYPLLLAAFCFLRYLS</sequence>
<dbReference type="AlphaFoldDB" id="W5IJ68"/>
<dbReference type="Proteomes" id="UP000005777">
    <property type="component" value="Unassembled WGS sequence"/>
</dbReference>
<feature type="transmembrane region" description="Helical" evidence="1">
    <location>
        <begin position="147"/>
        <end position="166"/>
    </location>
</feature>
<feature type="transmembrane region" description="Helical" evidence="1">
    <location>
        <begin position="120"/>
        <end position="138"/>
    </location>
</feature>
<evidence type="ECO:0000256" key="1">
    <source>
        <dbReference type="SAM" id="Phobius"/>
    </source>
</evidence>
<feature type="transmembrane region" description="Helical" evidence="1">
    <location>
        <begin position="196"/>
        <end position="219"/>
    </location>
</feature>
<feature type="transmembrane region" description="Helical" evidence="1">
    <location>
        <begin position="56"/>
        <end position="78"/>
    </location>
</feature>
<accession>W5IJ68</accession>
<reference evidence="2 3" key="1">
    <citation type="submission" date="2012-01" db="EMBL/GenBank/DDBJ databases">
        <title>The Genome Sequence of Scardovia inopinata F0304.</title>
        <authorList>
            <consortium name="The Broad Institute Genome Sequencing Platform"/>
            <person name="Ward D."/>
            <person name="Earl A."/>
            <person name="Feldgarden M."/>
            <person name="Gevers D."/>
            <person name="Young S."/>
            <person name="Zeng Q."/>
            <person name="Koehrsen M."/>
            <person name="Alvarado L."/>
            <person name="Berlin A.M."/>
            <person name="Borenstein D."/>
            <person name="Chapman S.B."/>
            <person name="Chen Z."/>
            <person name="Engels R."/>
            <person name="Freedman E."/>
            <person name="Gellesch M."/>
            <person name="Goldberg J."/>
            <person name="Griggs A."/>
            <person name="Gujja S."/>
            <person name="Heilman E.R."/>
            <person name="Heiman D.I."/>
            <person name="Hepburn T.A."/>
            <person name="Howarth C."/>
            <person name="Jen D."/>
            <person name="Larson L."/>
            <person name="Mehta T."/>
            <person name="Park D."/>
            <person name="Pearson M."/>
            <person name="Richards J."/>
            <person name="Roberts A."/>
            <person name="Saif S."/>
            <person name="Shea T.D."/>
            <person name="Shenoy N."/>
            <person name="Sisk P."/>
            <person name="Stolte C."/>
            <person name="Sykes S.N."/>
            <person name="Walk T."/>
            <person name="White J."/>
            <person name="Yandava C."/>
            <person name="Izard J."/>
            <person name="Baranova O.V."/>
            <person name="Blanton J.M."/>
            <person name="Tanner A.C."/>
            <person name="Dewhirst F."/>
            <person name="Haas B."/>
            <person name="Nusbaum C."/>
            <person name="Birren B."/>
        </authorList>
    </citation>
    <scope>NUCLEOTIDE SEQUENCE [LARGE SCALE GENOMIC DNA]</scope>
    <source>
        <strain evidence="2 3">F0304</strain>
    </source>
</reference>
<keyword evidence="3" id="KW-1185">Reference proteome</keyword>
<name>W5IJ68_SCAIO</name>
<dbReference type="EMBL" id="ADCX01000003">
    <property type="protein sequence ID" value="EFG26908.1"/>
    <property type="molecule type" value="Genomic_DNA"/>
</dbReference>
<dbReference type="HOGENOM" id="CLU_074054_1_0_11"/>
<keyword evidence="1" id="KW-0812">Transmembrane</keyword>
<proteinExistence type="predicted"/>
<feature type="transmembrane region" description="Helical" evidence="1">
    <location>
        <begin position="231"/>
        <end position="253"/>
    </location>
</feature>
<evidence type="ECO:0000313" key="2">
    <source>
        <dbReference type="EMBL" id="EFG26908.1"/>
    </source>
</evidence>
<dbReference type="eggNOG" id="ENOG5032WBP">
    <property type="taxonomic scope" value="Bacteria"/>
</dbReference>
<dbReference type="RefSeq" id="WP_006292898.1">
    <property type="nucleotide sequence ID" value="NZ_GG770225.1"/>
</dbReference>
<evidence type="ECO:0000313" key="3">
    <source>
        <dbReference type="Proteomes" id="UP000005777"/>
    </source>
</evidence>
<comment type="caution">
    <text evidence="2">The sequence shown here is derived from an EMBL/GenBank/DDBJ whole genome shotgun (WGS) entry which is preliminary data.</text>
</comment>
<feature type="transmembrane region" description="Helical" evidence="1">
    <location>
        <begin position="21"/>
        <end position="44"/>
    </location>
</feature>
<protein>
    <submittedName>
        <fullName evidence="2">Uncharacterized protein</fullName>
    </submittedName>
</protein>
<gene>
    <name evidence="2" type="ORF">HMPREF9020_00537</name>
</gene>
<feature type="transmembrane region" description="Helical" evidence="1">
    <location>
        <begin position="90"/>
        <end position="108"/>
    </location>
</feature>
<keyword evidence="1" id="KW-0472">Membrane</keyword>
<keyword evidence="1" id="KW-1133">Transmembrane helix</keyword>
<organism evidence="2 3">
    <name type="scientific">Scardovia inopinata F0304</name>
    <dbReference type="NCBI Taxonomy" id="641146"/>
    <lineage>
        <taxon>Bacteria</taxon>
        <taxon>Bacillati</taxon>
        <taxon>Actinomycetota</taxon>
        <taxon>Actinomycetes</taxon>
        <taxon>Bifidobacteriales</taxon>
        <taxon>Bifidobacteriaceae</taxon>
        <taxon>Scardovia</taxon>
    </lineage>
</organism>
<feature type="transmembrane region" description="Helical" evidence="1">
    <location>
        <begin position="172"/>
        <end position="189"/>
    </location>
</feature>